<evidence type="ECO:0000256" key="1">
    <source>
        <dbReference type="SAM" id="MobiDB-lite"/>
    </source>
</evidence>
<dbReference type="EMBL" id="UINC01134204">
    <property type="protein sequence ID" value="SVD17601.1"/>
    <property type="molecule type" value="Genomic_DNA"/>
</dbReference>
<feature type="region of interest" description="Disordered" evidence="1">
    <location>
        <begin position="1"/>
        <end position="52"/>
    </location>
</feature>
<name>A0A382T8F6_9ZZZZ</name>
<protein>
    <submittedName>
        <fullName evidence="2">Uncharacterized protein</fullName>
    </submittedName>
</protein>
<evidence type="ECO:0000313" key="2">
    <source>
        <dbReference type="EMBL" id="SVD17601.1"/>
    </source>
</evidence>
<proteinExistence type="predicted"/>
<dbReference type="AlphaFoldDB" id="A0A382T8F6"/>
<reference evidence="2" key="1">
    <citation type="submission" date="2018-05" db="EMBL/GenBank/DDBJ databases">
        <authorList>
            <person name="Lanie J.A."/>
            <person name="Ng W.-L."/>
            <person name="Kazmierczak K.M."/>
            <person name="Andrzejewski T.M."/>
            <person name="Davidsen T.M."/>
            <person name="Wayne K.J."/>
            <person name="Tettelin H."/>
            <person name="Glass J.I."/>
            <person name="Rusch D."/>
            <person name="Podicherti R."/>
            <person name="Tsui H.-C.T."/>
            <person name="Winkler M.E."/>
        </authorList>
    </citation>
    <scope>NUCLEOTIDE SEQUENCE</scope>
</reference>
<accession>A0A382T8F6</accession>
<feature type="compositionally biased region" description="Basic residues" evidence="1">
    <location>
        <begin position="1"/>
        <end position="10"/>
    </location>
</feature>
<sequence>MRLKARRSGQRHPLQWGAHLEDSNQTTITNDNSTASSNNSTSAALFAMDLNE</sequence>
<feature type="compositionally biased region" description="Low complexity" evidence="1">
    <location>
        <begin position="26"/>
        <end position="44"/>
    </location>
</feature>
<organism evidence="2">
    <name type="scientific">marine metagenome</name>
    <dbReference type="NCBI Taxonomy" id="408172"/>
    <lineage>
        <taxon>unclassified sequences</taxon>
        <taxon>metagenomes</taxon>
        <taxon>ecological metagenomes</taxon>
    </lineage>
</organism>
<gene>
    <name evidence="2" type="ORF">METZ01_LOCUS370455</name>
</gene>